<protein>
    <submittedName>
        <fullName evidence="2">Uncharacterized protein</fullName>
    </submittedName>
</protein>
<feature type="region of interest" description="Disordered" evidence="1">
    <location>
        <begin position="1595"/>
        <end position="2184"/>
    </location>
</feature>
<feature type="compositionally biased region" description="Polar residues" evidence="1">
    <location>
        <begin position="573"/>
        <end position="586"/>
    </location>
</feature>
<feature type="region of interest" description="Disordered" evidence="1">
    <location>
        <begin position="133"/>
        <end position="283"/>
    </location>
</feature>
<feature type="compositionally biased region" description="Polar residues" evidence="1">
    <location>
        <begin position="1967"/>
        <end position="1978"/>
    </location>
</feature>
<accession>A0A8H7GMK2</accession>
<feature type="compositionally biased region" description="Acidic residues" evidence="1">
    <location>
        <begin position="513"/>
        <end position="533"/>
    </location>
</feature>
<feature type="region of interest" description="Disordered" evidence="1">
    <location>
        <begin position="506"/>
        <end position="586"/>
    </location>
</feature>
<feature type="compositionally biased region" description="Acidic residues" evidence="1">
    <location>
        <begin position="695"/>
        <end position="704"/>
    </location>
</feature>
<feature type="compositionally biased region" description="Polar residues" evidence="1">
    <location>
        <begin position="1552"/>
        <end position="1563"/>
    </location>
</feature>
<feature type="compositionally biased region" description="Acidic residues" evidence="1">
    <location>
        <begin position="993"/>
        <end position="1002"/>
    </location>
</feature>
<feature type="compositionally biased region" description="Polar residues" evidence="1">
    <location>
        <begin position="1862"/>
        <end position="1874"/>
    </location>
</feature>
<evidence type="ECO:0000313" key="2">
    <source>
        <dbReference type="EMBL" id="KAF7999296.1"/>
    </source>
</evidence>
<evidence type="ECO:0000256" key="1">
    <source>
        <dbReference type="SAM" id="MobiDB-lite"/>
    </source>
</evidence>
<sequence length="2241" mass="244785">MSRLRFPTLPSAEKDKADKSLTKPGLKPHVNLTNSTSFSHANTSAADDKTDDLLSWIDSLKIRARDTFARQSKELVDLRKNARLEELRRKYREQIDLTSFDKLGELLKQQEMLKNAKNQSIEAQLPAGSLFGQENEPLVSAAHEYRDSPYPEDESDENIEESENEFPENEPFEAANRQSEIYAPNNAYNSNFDQDDDDIVEILSDESAAEAPEPARPQYAEYSEEEDEEESEQELEEEYGEEIGGEIEDFDEDLEEYDEEDGAEEDDENEGIIIDEAEDEELQENLDQNRAFSGHFLLQIHNQNSLSHGQKVAYHVGLEYGSGASGSMQDSENVPSSANMFEAENLGYHSELQNLAEIAASAANAGMGISNEEDRDDVIALSSGSELPRPADRESFHNFTEDDSAAESEAAESDSENDIELSPKEHKSSAHSLNHSVESADVEASSPENPEVTAFLDLLSQGAGSDMFADLAQEALSAHAAVEAQMTKELNDTLRHETEKLLATGYAQSGTDLEAEDDSGQASGEADEADESGDLFGAQNEPLNIGEDEMLSPEEHSAQDGLETEAKPEFSSDVGTNENKPATNDHVTSLIDPHEAVSFPPEPAVKFRSFKTISEEDPRKILKQLKATQKKFNIKLDAVEQLTNEVGEVLLESDYTDAPSPPQSSSDFAEMAEVIQENDNIEPSLELNDTRMDGVDGESSEAEDVTDKVLQIFSQKPVVPILSEIDDDEMGSASESEVLAASLGSELPESHAVVVEPQTEEETLVLFDEYTEVENTNFLIPSGIEEPEAEPSAQVFTDLAVEMVTEAENDGFVTPSEVIEPVEPSEAISVAMETFEEALEYAVPTSVVELESMRNTPVSYNFKDVEEVQQDEESEEGLSGDVSMEQSESENIDQVSESEILQTTLVQEGEMDIVDVSVLEPVSSLEKDVDDLSGKTIETESLDSHDEHVEASGLQAQDTALPDANDSADTNLEDLENYQSVNISSTSVGSEPETGDMVEDEESSSRDLENHAKSESEAENVDMVSDLSTTTPGAKRKLNEELRSSSPVKKLRTALSKLNPFSWRFSDRSSLEPEMSAQENDFAKNEASTERNVPISVHSETSAESDPEPNQNADRSFDEEIEEEKSGLNDHSESEAVPDLDNTTEKSQEEMHGDFDVSDGLSATVGELAVSSLEEAADPSPEENESMGEYPQSAESRVPEDRQFVQLESPNLENLSFVADAGTETQEDFEAIDSEDIDLQTNQMSERSFSIGENVSSRGESSHADESLSDEAIIDTTPSSASVSSENENTLVLSVPPLPAPASFIRIAEAVREDEEAYEFLYSDHSSASSEVTRNIAETSERIQSLTRPIPEIISYIDDAVTPLMTDNNQEEADMQGEEDVIGVESRSDDAGALAYGEIGGESQNEQNEQGDVSENKAKDLDLAMPDTQDAAEDKAAQDSANSRDSLVEEQERELEGVSATKSGLDMLNETKDGVANELGEAVKPDEKFAMDVEEPLVSPDRPVFQLIPPLTENLPVAALEENAQVEPVSVPEEDQGKALVGPPENDVAENVSFTQPDVSSSLLPAPDMDVPWLTRPKSNDLQDLLDLMRKKAEQQIEQKAREIGKQDSVSDIDTADRSADSDPLGVDPPNESVLGGDSAHHKIPSEDEVKHGESDEVDSHPEAKVEEPATDLMTAEEKETFEAESRVDDTAEQKLKDKGIMSEGDRALSSADVPTEQNLEISEPAFGPEEMTAKSEEAEYDLAETKVELPVDEPVKAPESPKTPKKASVSKASGTPRAPKTPKTPVARTKNLLKKSLGLVTPRTRYLRSQTQHLATNVKENSAAAETESDHNASSAGLSNVKLEGSIQQHANEATSEEVANETNQDQKGTENSLLEAKATELSADVEPHEPLEGTEMAQMTSQNAEQDKSIPTGADDQVGDTETEVHLNKTTAAPHAPSSPHQATLVRSEGVQIHGVDHSQKSAEETTTNSAQNNDNLLMHVDVDTAPGVESVHSSLQQKEADVETEPVTPSSLKPASSDLSEKNRLIEKKLDTKPPKTKGRPGRKPSAKRVTEEKFATDVVDESSAAVKDQNTTGPEKVDDSVTSSDVKGEPILTPKRKRGRPPKNRSAEVKAAPEENSAPLPDLSPQEKPSETKVIKSSPFKGKPGRKPKTTGAQEEKDLLATPDKHLLVKTEDSEDHPALRTRLKSPIKRSIQELATDIDAEPIKKKRNLRRRKAAKKVDDAEAAKEQDMRGRSRKR</sequence>
<feature type="compositionally biased region" description="Acidic residues" evidence="1">
    <location>
        <begin position="1369"/>
        <end position="1382"/>
    </location>
</feature>
<feature type="compositionally biased region" description="Polar residues" evidence="1">
    <location>
        <begin position="31"/>
        <end position="45"/>
    </location>
</feature>
<feature type="compositionally biased region" description="Basic and acidic residues" evidence="1">
    <location>
        <begin position="553"/>
        <end position="570"/>
    </location>
</feature>
<feature type="compositionally biased region" description="Polar residues" evidence="1">
    <location>
        <begin position="1098"/>
        <end position="1114"/>
    </location>
</feature>
<name>A0A8H7GMK2_9ASCO</name>
<reference evidence="2" key="1">
    <citation type="submission" date="2020-10" db="EMBL/GenBank/DDBJ databases">
        <title>The Whole-Genome Sequence of Metschnikowia persimmonesis, a Novel Endophytic Yeast Species Isolated from Medicinal Plant Diospyros kaki Thumb.</title>
        <authorList>
            <person name="Rahmat E."/>
            <person name="Kang Y."/>
        </authorList>
    </citation>
    <scope>NUCLEOTIDE SEQUENCE</scope>
    <source>
        <strain evidence="2">KIOM G15050</strain>
    </source>
</reference>
<feature type="compositionally biased region" description="Low complexity" evidence="1">
    <location>
        <begin position="209"/>
        <end position="221"/>
    </location>
</feature>
<evidence type="ECO:0000313" key="3">
    <source>
        <dbReference type="Proteomes" id="UP000649328"/>
    </source>
</evidence>
<feature type="compositionally biased region" description="Acidic residues" evidence="1">
    <location>
        <begin position="1175"/>
        <end position="1186"/>
    </location>
</feature>
<feature type="compositionally biased region" description="Basic and acidic residues" evidence="1">
    <location>
        <begin position="12"/>
        <end position="21"/>
    </location>
</feature>
<feature type="compositionally biased region" description="Polar residues" evidence="1">
    <location>
        <begin position="2010"/>
        <end position="2021"/>
    </location>
</feature>
<feature type="compositionally biased region" description="Basic and acidic residues" evidence="1">
    <location>
        <begin position="2158"/>
        <end position="2183"/>
    </location>
</feature>
<feature type="compositionally biased region" description="Basic and acidic residues" evidence="1">
    <location>
        <begin position="1469"/>
        <end position="1479"/>
    </location>
</feature>
<feature type="compositionally biased region" description="Acidic residues" evidence="1">
    <location>
        <begin position="401"/>
        <end position="419"/>
    </location>
</feature>
<feature type="compositionally biased region" description="Low complexity" evidence="1">
    <location>
        <begin position="1932"/>
        <end position="1943"/>
    </location>
</feature>
<feature type="compositionally biased region" description="Acidic residues" evidence="1">
    <location>
        <begin position="222"/>
        <end position="283"/>
    </location>
</feature>
<feature type="compositionally biased region" description="Basic and acidic residues" evidence="1">
    <location>
        <begin position="2221"/>
        <end position="2241"/>
    </location>
</feature>
<feature type="region of interest" description="Disordered" evidence="1">
    <location>
        <begin position="1"/>
        <end position="45"/>
    </location>
</feature>
<feature type="compositionally biased region" description="Basic residues" evidence="1">
    <location>
        <begin position="2038"/>
        <end position="2050"/>
    </location>
</feature>
<feature type="region of interest" description="Disordered" evidence="1">
    <location>
        <begin position="383"/>
        <end position="449"/>
    </location>
</feature>
<feature type="region of interest" description="Disordered" evidence="1">
    <location>
        <begin position="861"/>
        <end position="897"/>
    </location>
</feature>
<feature type="compositionally biased region" description="Basic residues" evidence="1">
    <location>
        <begin position="2209"/>
        <end position="2220"/>
    </location>
</feature>
<feature type="region of interest" description="Disordered" evidence="1">
    <location>
        <begin position="940"/>
        <end position="1288"/>
    </location>
</feature>
<comment type="caution">
    <text evidence="2">The sequence shown here is derived from an EMBL/GenBank/DDBJ whole genome shotgun (WGS) entry which is preliminary data.</text>
</comment>
<dbReference type="EMBL" id="JACBPP010000009">
    <property type="protein sequence ID" value="KAF7999296.1"/>
    <property type="molecule type" value="Genomic_DNA"/>
</dbReference>
<organism evidence="2 3">
    <name type="scientific">Metschnikowia pulcherrima</name>
    <dbReference type="NCBI Taxonomy" id="27326"/>
    <lineage>
        <taxon>Eukaryota</taxon>
        <taxon>Fungi</taxon>
        <taxon>Dikarya</taxon>
        <taxon>Ascomycota</taxon>
        <taxon>Saccharomycotina</taxon>
        <taxon>Pichiomycetes</taxon>
        <taxon>Metschnikowiaceae</taxon>
        <taxon>Metschnikowia</taxon>
    </lineage>
</organism>
<feature type="compositionally biased region" description="Acidic residues" evidence="1">
    <location>
        <begin position="1225"/>
        <end position="1238"/>
    </location>
</feature>
<feature type="region of interest" description="Disordered" evidence="1">
    <location>
        <begin position="678"/>
        <end position="707"/>
    </location>
</feature>
<keyword evidence="3" id="KW-1185">Reference proteome</keyword>
<feature type="compositionally biased region" description="Basic and acidic residues" evidence="1">
    <location>
        <begin position="389"/>
        <end position="400"/>
    </location>
</feature>
<feature type="compositionally biased region" description="Polar residues" evidence="1">
    <location>
        <begin position="1808"/>
        <end position="1821"/>
    </location>
</feature>
<gene>
    <name evidence="2" type="ORF">HF325_005972</name>
</gene>
<feature type="compositionally biased region" description="Polar residues" evidence="1">
    <location>
        <begin position="1239"/>
        <end position="1259"/>
    </location>
</feature>
<feature type="region of interest" description="Disordered" evidence="1">
    <location>
        <begin position="1367"/>
        <end position="1479"/>
    </location>
</feature>
<feature type="compositionally biased region" description="Polar residues" evidence="1">
    <location>
        <begin position="1276"/>
        <end position="1288"/>
    </location>
</feature>
<feature type="compositionally biased region" description="Basic and acidic residues" evidence="1">
    <location>
        <begin position="1639"/>
        <end position="1668"/>
    </location>
</feature>
<dbReference type="OrthoDB" id="4097154at2759"/>
<feature type="compositionally biased region" description="Basic and acidic residues" evidence="1">
    <location>
        <begin position="1124"/>
        <end position="1134"/>
    </location>
</feature>
<dbReference type="Proteomes" id="UP000649328">
    <property type="component" value="Unassembled WGS sequence"/>
</dbReference>
<feature type="compositionally biased region" description="Basic and acidic residues" evidence="1">
    <location>
        <begin position="1676"/>
        <end position="1707"/>
    </location>
</feature>
<feature type="compositionally biased region" description="Polar residues" evidence="1">
    <location>
        <begin position="1402"/>
        <end position="1413"/>
    </location>
</feature>
<feature type="compositionally biased region" description="Basic and acidic residues" evidence="1">
    <location>
        <begin position="1957"/>
        <end position="1966"/>
    </location>
</feature>
<feature type="compositionally biased region" description="Basic residues" evidence="1">
    <location>
        <begin position="2098"/>
        <end position="2107"/>
    </location>
</feature>
<feature type="compositionally biased region" description="Basic and acidic residues" evidence="1">
    <location>
        <begin position="1595"/>
        <end position="1606"/>
    </location>
</feature>
<feature type="region of interest" description="Disordered" evidence="1">
    <location>
        <begin position="2204"/>
        <end position="2241"/>
    </location>
</feature>
<feature type="compositionally biased region" description="Basic and acidic residues" evidence="1">
    <location>
        <begin position="1732"/>
        <end position="1757"/>
    </location>
</feature>
<feature type="compositionally biased region" description="Basic and acidic residues" evidence="1">
    <location>
        <begin position="1003"/>
        <end position="1016"/>
    </location>
</feature>
<proteinExistence type="predicted"/>
<feature type="compositionally biased region" description="Polar residues" evidence="1">
    <location>
        <begin position="977"/>
        <end position="989"/>
    </location>
</feature>
<feature type="compositionally biased region" description="Basic and acidic residues" evidence="1">
    <location>
        <begin position="2022"/>
        <end position="2037"/>
    </location>
</feature>
<feature type="compositionally biased region" description="Acidic residues" evidence="1">
    <location>
        <begin position="867"/>
        <end position="878"/>
    </location>
</feature>
<feature type="compositionally biased region" description="Acidic residues" evidence="1">
    <location>
        <begin position="193"/>
        <end position="208"/>
    </location>
</feature>
<feature type="compositionally biased region" description="Acidic residues" evidence="1">
    <location>
        <begin position="150"/>
        <end position="171"/>
    </location>
</feature>
<feature type="region of interest" description="Disordered" evidence="1">
    <location>
        <begin position="1527"/>
        <end position="1577"/>
    </location>
</feature>
<feature type="compositionally biased region" description="Basic and acidic residues" evidence="1">
    <location>
        <begin position="1143"/>
        <end position="1155"/>
    </location>
</feature>